<name>A0AAF0X1G7_DAUCS</name>
<dbReference type="InterPro" id="IPR005881">
    <property type="entry name" value="Ser_O-AcTrfase"/>
</dbReference>
<dbReference type="SUPFAM" id="SSF51161">
    <property type="entry name" value="Trimeric LpxA-like enzymes"/>
    <property type="match status" value="1"/>
</dbReference>
<dbReference type="GO" id="GO:0009001">
    <property type="term" value="F:serine O-acetyltransferase activity"/>
    <property type="evidence" value="ECO:0007669"/>
    <property type="project" value="UniProtKB-EC"/>
</dbReference>
<comment type="similarity">
    <text evidence="2">Belongs to the transferase hexapeptide repeat family.</text>
</comment>
<evidence type="ECO:0000256" key="1">
    <source>
        <dbReference type="ARBA" id="ARBA00004876"/>
    </source>
</evidence>
<dbReference type="EMBL" id="CP093346">
    <property type="protein sequence ID" value="WOG98508.1"/>
    <property type="molecule type" value="Genomic_DNA"/>
</dbReference>
<feature type="domain" description="Serine acetyltransferase N-terminal" evidence="7">
    <location>
        <begin position="95"/>
        <end position="199"/>
    </location>
</feature>
<protein>
    <recommendedName>
        <fullName evidence="3">serine O-acetyltransferase</fullName>
        <ecNumber evidence="3">2.3.1.30</ecNumber>
    </recommendedName>
</protein>
<dbReference type="InterPro" id="IPR053376">
    <property type="entry name" value="Serine_acetyltransferase"/>
</dbReference>
<comment type="pathway">
    <text evidence="1">Amino-acid biosynthesis; L-cysteine biosynthesis; L-cysteine from L-serine: step 1/2.</text>
</comment>
<keyword evidence="5" id="KW-0808">Transferase</keyword>
<dbReference type="GO" id="GO:0005737">
    <property type="term" value="C:cytoplasm"/>
    <property type="evidence" value="ECO:0007669"/>
    <property type="project" value="InterPro"/>
</dbReference>
<dbReference type="NCBIfam" id="NF041874">
    <property type="entry name" value="EPS_EpsC"/>
    <property type="match status" value="1"/>
</dbReference>
<dbReference type="Gene3D" id="2.160.10.10">
    <property type="entry name" value="Hexapeptide repeat proteins"/>
    <property type="match status" value="1"/>
</dbReference>
<evidence type="ECO:0000313" key="8">
    <source>
        <dbReference type="EMBL" id="WOG98508.1"/>
    </source>
</evidence>
<evidence type="ECO:0000256" key="3">
    <source>
        <dbReference type="ARBA" id="ARBA00013266"/>
    </source>
</evidence>
<dbReference type="InterPro" id="IPR045304">
    <property type="entry name" value="LbH_SAT"/>
</dbReference>
<reference evidence="8" key="1">
    <citation type="journal article" date="2016" name="Nat. Genet.">
        <title>A high-quality carrot genome assembly provides new insights into carotenoid accumulation and asterid genome evolution.</title>
        <authorList>
            <person name="Iorizzo M."/>
            <person name="Ellison S."/>
            <person name="Senalik D."/>
            <person name="Zeng P."/>
            <person name="Satapoomin P."/>
            <person name="Huang J."/>
            <person name="Bowman M."/>
            <person name="Iovene M."/>
            <person name="Sanseverino W."/>
            <person name="Cavagnaro P."/>
            <person name="Yildiz M."/>
            <person name="Macko-Podgorni A."/>
            <person name="Moranska E."/>
            <person name="Grzebelus E."/>
            <person name="Grzebelus D."/>
            <person name="Ashrafi H."/>
            <person name="Zheng Z."/>
            <person name="Cheng S."/>
            <person name="Spooner D."/>
            <person name="Van Deynze A."/>
            <person name="Simon P."/>
        </authorList>
    </citation>
    <scope>NUCLEOTIDE SEQUENCE</scope>
    <source>
        <tissue evidence="8">Leaf</tissue>
    </source>
</reference>
<reference evidence="8" key="2">
    <citation type="submission" date="2022-03" db="EMBL/GenBank/DDBJ databases">
        <title>Draft title - Genomic analysis of global carrot germplasm unveils the trajectory of domestication and the origin of high carotenoid orange carrot.</title>
        <authorList>
            <person name="Iorizzo M."/>
            <person name="Ellison S."/>
            <person name="Senalik D."/>
            <person name="Macko-Podgorni A."/>
            <person name="Grzebelus D."/>
            <person name="Bostan H."/>
            <person name="Rolling W."/>
            <person name="Curaba J."/>
            <person name="Simon P."/>
        </authorList>
    </citation>
    <scope>NUCLEOTIDE SEQUENCE</scope>
    <source>
        <tissue evidence="8">Leaf</tissue>
    </source>
</reference>
<gene>
    <name evidence="8" type="ORF">DCAR_0417851</name>
</gene>
<evidence type="ECO:0000256" key="6">
    <source>
        <dbReference type="ARBA" id="ARBA00023315"/>
    </source>
</evidence>
<dbReference type="InterPro" id="IPR042122">
    <property type="entry name" value="Ser_AcTrfase_N_sf"/>
</dbReference>
<dbReference type="InterPro" id="IPR001451">
    <property type="entry name" value="Hexapep"/>
</dbReference>
<dbReference type="SMART" id="SM00971">
    <property type="entry name" value="SATase_N"/>
    <property type="match status" value="1"/>
</dbReference>
<dbReference type="PANTHER" id="PTHR42811">
    <property type="entry name" value="SERINE ACETYLTRANSFERASE"/>
    <property type="match status" value="1"/>
</dbReference>
<dbReference type="GO" id="GO:0006535">
    <property type="term" value="P:cysteine biosynthetic process from serine"/>
    <property type="evidence" value="ECO:0007669"/>
    <property type="project" value="InterPro"/>
</dbReference>
<dbReference type="PROSITE" id="PS00101">
    <property type="entry name" value="HEXAPEP_TRANSFERASES"/>
    <property type="match status" value="1"/>
</dbReference>
<evidence type="ECO:0000256" key="5">
    <source>
        <dbReference type="ARBA" id="ARBA00022679"/>
    </source>
</evidence>
<keyword evidence="9" id="KW-1185">Reference proteome</keyword>
<dbReference type="Pfam" id="PF00132">
    <property type="entry name" value="Hexapep"/>
    <property type="match status" value="1"/>
</dbReference>
<keyword evidence="4" id="KW-0028">Amino-acid biosynthesis</keyword>
<evidence type="ECO:0000256" key="2">
    <source>
        <dbReference type="ARBA" id="ARBA00007274"/>
    </source>
</evidence>
<dbReference type="AlphaFoldDB" id="A0AAF0X1G7"/>
<keyword evidence="6" id="KW-0012">Acyltransferase</keyword>
<dbReference type="Gene3D" id="1.10.3130.10">
    <property type="entry name" value="serine acetyltransferase, domain 1"/>
    <property type="match status" value="1"/>
</dbReference>
<dbReference type="InterPro" id="IPR010493">
    <property type="entry name" value="Ser_AcTrfase_N"/>
</dbReference>
<dbReference type="CDD" id="cd03354">
    <property type="entry name" value="LbH_SAT"/>
    <property type="match status" value="1"/>
</dbReference>
<accession>A0AAF0X1G7</accession>
<evidence type="ECO:0000256" key="4">
    <source>
        <dbReference type="ARBA" id="ARBA00022605"/>
    </source>
</evidence>
<sequence>MYSLVSPPLYISIFISSCFSRNNHNKLSASTMAACIQTKPISQNPNRSKIDDHVYDYAKLYRPSFQDYESCLPFSQIPEKMSGLSFVEDGDQDFLWRTMREEAKLDVEQEPILSAYYYSSILAHESLGRALANHLSMKLSDASLPSGSLFDLFVEVFTEDQEIMKCVRYDIVAVRERDPACISYVHCFLNFKGFLACQAHRAAHKLWSQNRKILALLIQNKVSEVFAVDIHPGAKIGRGILLDHATGVVIGETAVIGDNVSILHNVTLGGTGKACGDRHPKIGDGVLIGAGTCVLGNVKIGDGAKIGAGSVVIKGVPARTTAVGNPARLIGGKENPVKLDKIPSLTMDHTSHISEWSDYVI</sequence>
<dbReference type="InterPro" id="IPR011004">
    <property type="entry name" value="Trimer_LpxA-like_sf"/>
</dbReference>
<dbReference type="InterPro" id="IPR018357">
    <property type="entry name" value="Hexapep_transf_CS"/>
</dbReference>
<dbReference type="Proteomes" id="UP000077755">
    <property type="component" value="Chromosome 4"/>
</dbReference>
<proteinExistence type="inferred from homology"/>
<evidence type="ECO:0000313" key="9">
    <source>
        <dbReference type="Proteomes" id="UP000077755"/>
    </source>
</evidence>
<dbReference type="KEGG" id="dcr:108219405"/>
<dbReference type="Pfam" id="PF06426">
    <property type="entry name" value="SATase_N"/>
    <property type="match status" value="1"/>
</dbReference>
<dbReference type="EC" id="2.3.1.30" evidence="3"/>
<dbReference type="FunFam" id="2.160.10.10:FF:000002">
    <property type="entry name" value="Serine acetyltransferase"/>
    <property type="match status" value="1"/>
</dbReference>
<evidence type="ECO:0000259" key="7">
    <source>
        <dbReference type="SMART" id="SM00971"/>
    </source>
</evidence>
<organism evidence="8 9">
    <name type="scientific">Daucus carota subsp. sativus</name>
    <name type="common">Carrot</name>
    <dbReference type="NCBI Taxonomy" id="79200"/>
    <lineage>
        <taxon>Eukaryota</taxon>
        <taxon>Viridiplantae</taxon>
        <taxon>Streptophyta</taxon>
        <taxon>Embryophyta</taxon>
        <taxon>Tracheophyta</taxon>
        <taxon>Spermatophyta</taxon>
        <taxon>Magnoliopsida</taxon>
        <taxon>eudicotyledons</taxon>
        <taxon>Gunneridae</taxon>
        <taxon>Pentapetalae</taxon>
        <taxon>asterids</taxon>
        <taxon>campanulids</taxon>
        <taxon>Apiales</taxon>
        <taxon>Apiaceae</taxon>
        <taxon>Apioideae</taxon>
        <taxon>Scandiceae</taxon>
        <taxon>Daucinae</taxon>
        <taxon>Daucus</taxon>
        <taxon>Daucus sect. Daucus</taxon>
    </lineage>
</organism>
<dbReference type="NCBIfam" id="TIGR01172">
    <property type="entry name" value="cysE"/>
    <property type="match status" value="1"/>
</dbReference>